<feature type="transmembrane region" description="Helical" evidence="11">
    <location>
        <begin position="247"/>
        <end position="267"/>
    </location>
</feature>
<dbReference type="EC" id="2.7.13.3" evidence="3"/>
<evidence type="ECO:0000256" key="9">
    <source>
        <dbReference type="ARBA" id="ARBA00023012"/>
    </source>
</evidence>
<name>A0A7H1N4I2_9PROT</name>
<dbReference type="InterPro" id="IPR050428">
    <property type="entry name" value="TCS_sensor_his_kinase"/>
</dbReference>
<evidence type="ECO:0000256" key="3">
    <source>
        <dbReference type="ARBA" id="ARBA00012438"/>
    </source>
</evidence>
<evidence type="ECO:0000256" key="6">
    <source>
        <dbReference type="ARBA" id="ARBA00022692"/>
    </source>
</evidence>
<reference evidence="14 15" key="1">
    <citation type="submission" date="2020-05" db="EMBL/GenBank/DDBJ databases">
        <title>Complete closed genome sequence of Defluviicoccus vanus.</title>
        <authorList>
            <person name="Bessarab I."/>
            <person name="Arumugam K."/>
            <person name="Maszenan A.M."/>
            <person name="Seviour R.J."/>
            <person name="Williams R.B."/>
        </authorList>
    </citation>
    <scope>NUCLEOTIDE SEQUENCE [LARGE SCALE GENOMIC DNA]</scope>
    <source>
        <strain evidence="14 15">Ben 114</strain>
    </source>
</reference>
<dbReference type="Pfam" id="PF00512">
    <property type="entry name" value="HisKA"/>
    <property type="match status" value="1"/>
</dbReference>
<dbReference type="InterPro" id="IPR004358">
    <property type="entry name" value="Sig_transdc_His_kin-like_C"/>
</dbReference>
<keyword evidence="6 11" id="KW-0812">Transmembrane</keyword>
<dbReference type="PANTHER" id="PTHR45436:SF5">
    <property type="entry name" value="SENSOR HISTIDINE KINASE TRCS"/>
    <property type="match status" value="1"/>
</dbReference>
<protein>
    <recommendedName>
        <fullName evidence="3">histidine kinase</fullName>
        <ecNumber evidence="3">2.7.13.3</ecNumber>
    </recommendedName>
</protein>
<dbReference type="SMART" id="SM00388">
    <property type="entry name" value="HisKA"/>
    <property type="match status" value="1"/>
</dbReference>
<organism evidence="14 15">
    <name type="scientific">Defluviicoccus vanus</name>
    <dbReference type="NCBI Taxonomy" id="111831"/>
    <lineage>
        <taxon>Bacteria</taxon>
        <taxon>Pseudomonadati</taxon>
        <taxon>Pseudomonadota</taxon>
        <taxon>Alphaproteobacteria</taxon>
        <taxon>Rhodospirillales</taxon>
        <taxon>Rhodospirillaceae</taxon>
        <taxon>Defluviicoccus</taxon>
    </lineage>
</organism>
<gene>
    <name evidence="14" type="ORF">HQ394_16400</name>
</gene>
<dbReference type="Gene3D" id="1.10.287.130">
    <property type="match status" value="1"/>
</dbReference>
<dbReference type="PROSITE" id="PS50885">
    <property type="entry name" value="HAMP"/>
    <property type="match status" value="1"/>
</dbReference>
<feature type="domain" description="HAMP" evidence="13">
    <location>
        <begin position="267"/>
        <end position="322"/>
    </location>
</feature>
<dbReference type="SUPFAM" id="SSF47384">
    <property type="entry name" value="Homodimeric domain of signal transducing histidine kinase"/>
    <property type="match status" value="1"/>
</dbReference>
<dbReference type="InterPro" id="IPR005467">
    <property type="entry name" value="His_kinase_dom"/>
</dbReference>
<evidence type="ECO:0000256" key="5">
    <source>
        <dbReference type="ARBA" id="ARBA00022679"/>
    </source>
</evidence>
<comment type="subcellular location">
    <subcellularLocation>
        <location evidence="2">Membrane</location>
    </subcellularLocation>
</comment>
<dbReference type="GO" id="GO:0000155">
    <property type="term" value="F:phosphorelay sensor kinase activity"/>
    <property type="evidence" value="ECO:0007669"/>
    <property type="project" value="InterPro"/>
</dbReference>
<accession>A0A7H1N4I2</accession>
<evidence type="ECO:0000256" key="4">
    <source>
        <dbReference type="ARBA" id="ARBA00022553"/>
    </source>
</evidence>
<dbReference type="Pfam" id="PF13756">
    <property type="entry name" value="Stimulus_sens_1"/>
    <property type="match status" value="1"/>
</dbReference>
<dbReference type="EMBL" id="CP053923">
    <property type="protein sequence ID" value="QNT70618.1"/>
    <property type="molecule type" value="Genomic_DNA"/>
</dbReference>
<dbReference type="PROSITE" id="PS50109">
    <property type="entry name" value="HIS_KIN"/>
    <property type="match status" value="1"/>
</dbReference>
<proteinExistence type="predicted"/>
<dbReference type="InterPro" id="IPR003594">
    <property type="entry name" value="HATPase_dom"/>
</dbReference>
<keyword evidence="10 11" id="KW-0472">Membrane</keyword>
<dbReference type="InterPro" id="IPR003660">
    <property type="entry name" value="HAMP_dom"/>
</dbReference>
<keyword evidence="4" id="KW-0597">Phosphoprotein</keyword>
<keyword evidence="9" id="KW-0902">Two-component regulatory system</keyword>
<keyword evidence="15" id="KW-1185">Reference proteome</keyword>
<sequence length="550" mass="60411">MAWATATAPPRRRVATDRPRFNRLSGAISPLTRRILAVNLVALFFLVAGMLYLDEHRRGLIDEELLSLRGQANLFAAAVAEGATVGDTPGSEHLNPLLAQQMVRRLVQASGTRARLYDEKGRSIADSLLFKGPAGVVEAEELPPPADKRQRLRDFLAEYDRLIQRLWAPDPLPVYVDNPAASAKDFPEVQSALAGTADSQVRRDPNSSLILSVAVPVQRYTQVIGALMLTRDSAPIDAAMVRVRLDILKWFAIALGLTILLSLYLAWTIAYPIRRLAAAAERVRRDRQGRYSIPDFSNRSDEIGRLGAALKEMTEALWLRMDAIERFAADVAHEIKNPLTSLRSAVETAARINDPERRQKLMNIIQEDVGRLDRLITDISDASRLDAELSRAKSEPVDIGKMLKALVDVTETAAAERDIRLLVEATGNLTIGGIEGRLVQVFRNLIANALSFSPRGGTIRLKAFREGRAVVAEVLDEGPGIPEGREGEIFQRFYSLRPSEEKFGVHSGLGLSISKQIVEAHGGSIAAMNRCRSNGDIAGACFTVRLPVTP</sequence>
<dbReference type="InterPro" id="IPR025919">
    <property type="entry name" value="Stimulus_sens_dom"/>
</dbReference>
<dbReference type="Pfam" id="PF13755">
    <property type="entry name" value="Sensor_TM1"/>
    <property type="match status" value="1"/>
</dbReference>
<evidence type="ECO:0000256" key="11">
    <source>
        <dbReference type="SAM" id="Phobius"/>
    </source>
</evidence>
<evidence type="ECO:0000256" key="10">
    <source>
        <dbReference type="ARBA" id="ARBA00023136"/>
    </source>
</evidence>
<feature type="domain" description="Histidine kinase" evidence="12">
    <location>
        <begin position="330"/>
        <end position="550"/>
    </location>
</feature>
<evidence type="ECO:0000259" key="13">
    <source>
        <dbReference type="PROSITE" id="PS50885"/>
    </source>
</evidence>
<evidence type="ECO:0000256" key="1">
    <source>
        <dbReference type="ARBA" id="ARBA00000085"/>
    </source>
</evidence>
<dbReference type="AlphaFoldDB" id="A0A7H1N4I2"/>
<evidence type="ECO:0000256" key="7">
    <source>
        <dbReference type="ARBA" id="ARBA00022777"/>
    </source>
</evidence>
<dbReference type="SMART" id="SM00304">
    <property type="entry name" value="HAMP"/>
    <property type="match status" value="1"/>
</dbReference>
<evidence type="ECO:0000313" key="14">
    <source>
        <dbReference type="EMBL" id="QNT70618.1"/>
    </source>
</evidence>
<dbReference type="SUPFAM" id="SSF55874">
    <property type="entry name" value="ATPase domain of HSP90 chaperone/DNA topoisomerase II/histidine kinase"/>
    <property type="match status" value="1"/>
</dbReference>
<dbReference type="Pfam" id="PF02518">
    <property type="entry name" value="HATPase_c"/>
    <property type="match status" value="1"/>
</dbReference>
<dbReference type="Gene3D" id="3.30.565.10">
    <property type="entry name" value="Histidine kinase-like ATPase, C-terminal domain"/>
    <property type="match status" value="1"/>
</dbReference>
<dbReference type="InterPro" id="IPR036890">
    <property type="entry name" value="HATPase_C_sf"/>
</dbReference>
<dbReference type="Pfam" id="PF00672">
    <property type="entry name" value="HAMP"/>
    <property type="match status" value="1"/>
</dbReference>
<dbReference type="PRINTS" id="PR00344">
    <property type="entry name" value="BCTRLSENSOR"/>
</dbReference>
<evidence type="ECO:0000313" key="15">
    <source>
        <dbReference type="Proteomes" id="UP000516369"/>
    </source>
</evidence>
<dbReference type="PANTHER" id="PTHR45436">
    <property type="entry name" value="SENSOR HISTIDINE KINASE YKOH"/>
    <property type="match status" value="1"/>
</dbReference>
<dbReference type="InterPro" id="IPR025908">
    <property type="entry name" value="Sensor_TM1"/>
</dbReference>
<comment type="catalytic activity">
    <reaction evidence="1">
        <text>ATP + protein L-histidine = ADP + protein N-phospho-L-histidine.</text>
        <dbReference type="EC" id="2.7.13.3"/>
    </reaction>
</comment>
<keyword evidence="5" id="KW-0808">Transferase</keyword>
<dbReference type="Proteomes" id="UP000516369">
    <property type="component" value="Chromosome"/>
</dbReference>
<dbReference type="SMART" id="SM00387">
    <property type="entry name" value="HATPase_c"/>
    <property type="match status" value="1"/>
</dbReference>
<dbReference type="GO" id="GO:0016020">
    <property type="term" value="C:membrane"/>
    <property type="evidence" value="ECO:0007669"/>
    <property type="project" value="UniProtKB-SubCell"/>
</dbReference>
<evidence type="ECO:0000259" key="12">
    <source>
        <dbReference type="PROSITE" id="PS50109"/>
    </source>
</evidence>
<feature type="transmembrane region" description="Helical" evidence="11">
    <location>
        <begin position="35"/>
        <end position="53"/>
    </location>
</feature>
<dbReference type="InterPro" id="IPR036097">
    <property type="entry name" value="HisK_dim/P_sf"/>
</dbReference>
<dbReference type="CDD" id="cd00082">
    <property type="entry name" value="HisKA"/>
    <property type="match status" value="1"/>
</dbReference>
<evidence type="ECO:0000256" key="2">
    <source>
        <dbReference type="ARBA" id="ARBA00004370"/>
    </source>
</evidence>
<keyword evidence="7" id="KW-0418">Kinase</keyword>
<evidence type="ECO:0000256" key="8">
    <source>
        <dbReference type="ARBA" id="ARBA00022989"/>
    </source>
</evidence>
<dbReference type="InterPro" id="IPR003661">
    <property type="entry name" value="HisK_dim/P_dom"/>
</dbReference>
<dbReference type="CDD" id="cd06225">
    <property type="entry name" value="HAMP"/>
    <property type="match status" value="1"/>
</dbReference>
<dbReference type="KEGG" id="dvn:HQ394_16400"/>
<keyword evidence="8 11" id="KW-1133">Transmembrane helix</keyword>
<dbReference type="SUPFAM" id="SSF158472">
    <property type="entry name" value="HAMP domain-like"/>
    <property type="match status" value="1"/>
</dbReference>
<dbReference type="Gene3D" id="6.10.340.10">
    <property type="match status" value="1"/>
</dbReference>